<feature type="compositionally biased region" description="Basic residues" evidence="1">
    <location>
        <begin position="82"/>
        <end position="94"/>
    </location>
</feature>
<dbReference type="Proteomes" id="UP000653493">
    <property type="component" value="Unassembled WGS sequence"/>
</dbReference>
<gene>
    <name evidence="2" type="ORF">GCM10010238_39420</name>
</gene>
<comment type="caution">
    <text evidence="2">The sequence shown here is derived from an EMBL/GenBank/DDBJ whole genome shotgun (WGS) entry which is preliminary data.</text>
</comment>
<accession>A0A918GMS3</accession>
<organism evidence="2 3">
    <name type="scientific">Streptomyces griseoviridis</name>
    <dbReference type="NCBI Taxonomy" id="45398"/>
    <lineage>
        <taxon>Bacteria</taxon>
        <taxon>Bacillati</taxon>
        <taxon>Actinomycetota</taxon>
        <taxon>Actinomycetes</taxon>
        <taxon>Kitasatosporales</taxon>
        <taxon>Streptomycetaceae</taxon>
        <taxon>Streptomyces</taxon>
    </lineage>
</organism>
<evidence type="ECO:0000313" key="3">
    <source>
        <dbReference type="Proteomes" id="UP000653493"/>
    </source>
</evidence>
<feature type="compositionally biased region" description="Pro residues" evidence="1">
    <location>
        <begin position="191"/>
        <end position="200"/>
    </location>
</feature>
<protein>
    <submittedName>
        <fullName evidence="2">Uncharacterized protein</fullName>
    </submittedName>
</protein>
<feature type="compositionally biased region" description="Low complexity" evidence="1">
    <location>
        <begin position="109"/>
        <end position="118"/>
    </location>
</feature>
<evidence type="ECO:0000256" key="1">
    <source>
        <dbReference type="SAM" id="MobiDB-lite"/>
    </source>
</evidence>
<feature type="compositionally biased region" description="Basic and acidic residues" evidence="1">
    <location>
        <begin position="72"/>
        <end position="81"/>
    </location>
</feature>
<dbReference type="AlphaFoldDB" id="A0A918GMS3"/>
<dbReference type="EMBL" id="BMSL01000011">
    <property type="protein sequence ID" value="GGS45822.1"/>
    <property type="molecule type" value="Genomic_DNA"/>
</dbReference>
<evidence type="ECO:0000313" key="2">
    <source>
        <dbReference type="EMBL" id="GGS45822.1"/>
    </source>
</evidence>
<reference evidence="2" key="1">
    <citation type="journal article" date="2014" name="Int. J. Syst. Evol. Microbiol.">
        <title>Complete genome sequence of Corynebacterium casei LMG S-19264T (=DSM 44701T), isolated from a smear-ripened cheese.</title>
        <authorList>
            <consortium name="US DOE Joint Genome Institute (JGI-PGF)"/>
            <person name="Walter F."/>
            <person name="Albersmeier A."/>
            <person name="Kalinowski J."/>
            <person name="Ruckert C."/>
        </authorList>
    </citation>
    <scope>NUCLEOTIDE SEQUENCE</scope>
    <source>
        <strain evidence="2">JCM 4234</strain>
    </source>
</reference>
<feature type="compositionally biased region" description="Basic and acidic residues" evidence="1">
    <location>
        <begin position="42"/>
        <end position="51"/>
    </location>
</feature>
<feature type="region of interest" description="Disordered" evidence="1">
    <location>
        <begin position="1"/>
        <end position="200"/>
    </location>
</feature>
<proteinExistence type="predicted"/>
<name>A0A918GMS3_STRGD</name>
<reference evidence="2" key="2">
    <citation type="submission" date="2020-09" db="EMBL/GenBank/DDBJ databases">
        <authorList>
            <person name="Sun Q."/>
            <person name="Ohkuma M."/>
        </authorList>
    </citation>
    <scope>NUCLEOTIDE SEQUENCE</scope>
    <source>
        <strain evidence="2">JCM 4234</strain>
    </source>
</reference>
<sequence length="200" mass="21248">MGEAVVAHRRPRRTPYRAAPPGADEEDAALPAGRLDRRRAGRTPDDQRLYESAEDPAPCPQQPHPGEPRPLTGRDGRDGSHRGRRGRGQGRAPRRAGTARSAAPRRRASSAARTGAARLPGEPLTPTTPRPADAAHRGPGRGSRPERDSGTGPDPGIASPFRTGPAGQRGPGRCLSRGPSPSHPRHRVPGRPAPRFPART</sequence>
<keyword evidence="3" id="KW-1185">Reference proteome</keyword>